<feature type="domain" description="EF-hand" evidence="1">
    <location>
        <begin position="123"/>
        <end position="151"/>
    </location>
</feature>
<dbReference type="CDD" id="cd00051">
    <property type="entry name" value="EFh"/>
    <property type="match status" value="1"/>
</dbReference>
<keyword evidence="3" id="KW-1185">Reference proteome</keyword>
<dbReference type="PROSITE" id="PS50222">
    <property type="entry name" value="EF_HAND_2"/>
    <property type="match status" value="3"/>
</dbReference>
<reference evidence="2" key="1">
    <citation type="submission" date="2022-10" db="EMBL/GenBank/DDBJ databases">
        <authorList>
            <person name="Mo P."/>
        </authorList>
    </citation>
    <scope>NUCLEOTIDE SEQUENCE</scope>
    <source>
        <strain evidence="2">HUAS 14-6</strain>
    </source>
</reference>
<evidence type="ECO:0000259" key="1">
    <source>
        <dbReference type="PROSITE" id="PS50222"/>
    </source>
</evidence>
<dbReference type="SMART" id="SM00054">
    <property type="entry name" value="EFh"/>
    <property type="match status" value="3"/>
</dbReference>
<dbReference type="EMBL" id="CP106795">
    <property type="protein sequence ID" value="UXY39233.1"/>
    <property type="molecule type" value="Genomic_DNA"/>
</dbReference>
<dbReference type="InterPro" id="IPR018247">
    <property type="entry name" value="EF_Hand_1_Ca_BS"/>
</dbReference>
<dbReference type="Gene3D" id="1.10.238.10">
    <property type="entry name" value="EF-hand"/>
    <property type="match status" value="1"/>
</dbReference>
<dbReference type="Pfam" id="PF13499">
    <property type="entry name" value="EF-hand_7"/>
    <property type="match status" value="1"/>
</dbReference>
<dbReference type="RefSeq" id="WP_263279502.1">
    <property type="nucleotide sequence ID" value="NZ_CP106795.1"/>
</dbReference>
<accession>A0ABY6EY28</accession>
<dbReference type="Pfam" id="PF13202">
    <property type="entry name" value="EF-hand_5"/>
    <property type="match status" value="1"/>
</dbReference>
<evidence type="ECO:0000313" key="2">
    <source>
        <dbReference type="EMBL" id="UXY39233.1"/>
    </source>
</evidence>
<feature type="domain" description="EF-hand" evidence="1">
    <location>
        <begin position="82"/>
        <end position="117"/>
    </location>
</feature>
<protein>
    <submittedName>
        <fullName evidence="2">EF-hand domain-containing protein</fullName>
    </submittedName>
</protein>
<feature type="domain" description="EF-hand" evidence="1">
    <location>
        <begin position="1"/>
        <end position="28"/>
    </location>
</feature>
<dbReference type="InterPro" id="IPR011992">
    <property type="entry name" value="EF-hand-dom_pair"/>
</dbReference>
<dbReference type="Proteomes" id="UP001060733">
    <property type="component" value="Chromosome"/>
</dbReference>
<name>A0ABY6EY28_9ACTN</name>
<evidence type="ECO:0000313" key="3">
    <source>
        <dbReference type="Proteomes" id="UP001060733"/>
    </source>
</evidence>
<sequence length="170" mass="18728">MFDAFDADRDGYLERQDFEALAARWCRMPRVAGEPGLAGRVESVMLGWWGHLAAAVGPGGDARIDMDGLLGVVDRLPAVRAETMATADVMFDAVDDNRDGRISRTEHRRLIDAWHGRPVDTADVFDHLDQDGDGCLSRSEFAFLWTQFWTSDDPGDPGNLMCGPLGTEEA</sequence>
<organism evidence="2 3">
    <name type="scientific">Streptomyces albidocamelliae</name>
    <dbReference type="NCBI Taxonomy" id="2981135"/>
    <lineage>
        <taxon>Bacteria</taxon>
        <taxon>Bacillati</taxon>
        <taxon>Actinomycetota</taxon>
        <taxon>Actinomycetes</taxon>
        <taxon>Kitasatosporales</taxon>
        <taxon>Streptomycetaceae</taxon>
        <taxon>Streptomyces</taxon>
    </lineage>
</organism>
<dbReference type="SUPFAM" id="SSF47473">
    <property type="entry name" value="EF-hand"/>
    <property type="match status" value="1"/>
</dbReference>
<proteinExistence type="predicted"/>
<dbReference type="PROSITE" id="PS00018">
    <property type="entry name" value="EF_HAND_1"/>
    <property type="match status" value="2"/>
</dbReference>
<gene>
    <name evidence="2" type="ORF">N8I86_33685</name>
</gene>
<dbReference type="InterPro" id="IPR002048">
    <property type="entry name" value="EF_hand_dom"/>
</dbReference>